<keyword evidence="4" id="KW-0285">Flavoprotein</keyword>
<dbReference type="Pfam" id="PF06039">
    <property type="entry name" value="Mqo"/>
    <property type="match status" value="1"/>
</dbReference>
<dbReference type="GO" id="GO:0008924">
    <property type="term" value="F:L-malate dehydrogenase (quinone) activity"/>
    <property type="evidence" value="ECO:0007669"/>
    <property type="project" value="InterPro"/>
</dbReference>
<keyword evidence="6" id="KW-0560">Oxidoreductase</keyword>
<accession>A0A6J6F359</accession>
<organism evidence="7">
    <name type="scientific">freshwater metagenome</name>
    <dbReference type="NCBI Taxonomy" id="449393"/>
    <lineage>
        <taxon>unclassified sequences</taxon>
        <taxon>metagenomes</taxon>
        <taxon>ecological metagenomes</taxon>
    </lineage>
</organism>
<keyword evidence="5" id="KW-0274">FAD</keyword>
<dbReference type="AlphaFoldDB" id="A0A6J6F359"/>
<dbReference type="PANTHER" id="PTHR43104:SF2">
    <property type="entry name" value="L-2-HYDROXYGLUTARATE DEHYDROGENASE, MITOCHONDRIAL"/>
    <property type="match status" value="1"/>
</dbReference>
<evidence type="ECO:0000256" key="1">
    <source>
        <dbReference type="ARBA" id="ARBA00001974"/>
    </source>
</evidence>
<comment type="pathway">
    <text evidence="2">Carbohydrate metabolism; tricarboxylic acid cycle.</text>
</comment>
<evidence type="ECO:0000256" key="5">
    <source>
        <dbReference type="ARBA" id="ARBA00022827"/>
    </source>
</evidence>
<sequence length="489" mass="52930">MTKVVDAVLVGGGIMSATLATLINRLEPTWSIDIYERAGALATESSNPWNNAGTGHSALCELNYTPQLPDGTVSTVNAVKVNQQFQLSRELWSALVDDGTLPDPTAFLVPVPHMSFVWGADNVKYLRKRFEALKSNPLFPGAEFSDDPAVIHQWAPLLMVGRSKNEPVAASRFVDGTDIDFGALTSLLVEPLKRDGVGIHLSHTVTRIRRRRDGLWRVSLRHEVGKTPSEVLARFVFVGAGGYALNLLQRTGIPEIRGFAGFPISGQFYRCDNPQIVAQHQAKVYGKASVGAPPMSVPHLDTRLVDGESSLLFGPFAGFTPKFLKAGKLTDLPFSIRLGNLIPMLAVALTNFGLVKYLVSEVFATRDRKLAALREYFPEATADDWYGYTAGQRVQVIQRDSVKGGVLKFGTEVVAHKDGSIAGLLGASPGASTSVAAMLDVLKTCFPEKIAEWTPTITKLVPSYGIDLSANRAAAAKSLRRTAATLRIS</sequence>
<dbReference type="SUPFAM" id="SSF51905">
    <property type="entry name" value="FAD/NAD(P)-binding domain"/>
    <property type="match status" value="1"/>
</dbReference>
<dbReference type="PANTHER" id="PTHR43104">
    <property type="entry name" value="L-2-HYDROXYGLUTARATE DEHYDROGENASE, MITOCHONDRIAL"/>
    <property type="match status" value="1"/>
</dbReference>
<dbReference type="NCBIfam" id="NF003611">
    <property type="entry name" value="PRK05257.3-2"/>
    <property type="match status" value="1"/>
</dbReference>
<dbReference type="Gene3D" id="3.50.50.60">
    <property type="entry name" value="FAD/NAD(P)-binding domain"/>
    <property type="match status" value="1"/>
</dbReference>
<protein>
    <submittedName>
        <fullName evidence="7">Unannotated protein</fullName>
    </submittedName>
</protein>
<dbReference type="InterPro" id="IPR006231">
    <property type="entry name" value="MQO"/>
</dbReference>
<dbReference type="Gene3D" id="3.30.9.10">
    <property type="entry name" value="D-Amino Acid Oxidase, subunit A, domain 2"/>
    <property type="match status" value="1"/>
</dbReference>
<dbReference type="NCBIfam" id="NF003606">
    <property type="entry name" value="PRK05257.2-1"/>
    <property type="match status" value="1"/>
</dbReference>
<name>A0A6J6F359_9ZZZZ</name>
<evidence type="ECO:0000256" key="4">
    <source>
        <dbReference type="ARBA" id="ARBA00022630"/>
    </source>
</evidence>
<dbReference type="NCBIfam" id="NF003605">
    <property type="entry name" value="PRK05257.1-4"/>
    <property type="match status" value="1"/>
</dbReference>
<evidence type="ECO:0000256" key="3">
    <source>
        <dbReference type="ARBA" id="ARBA00022532"/>
    </source>
</evidence>
<evidence type="ECO:0000256" key="6">
    <source>
        <dbReference type="ARBA" id="ARBA00023002"/>
    </source>
</evidence>
<proteinExistence type="inferred from homology"/>
<dbReference type="GO" id="GO:0006099">
    <property type="term" value="P:tricarboxylic acid cycle"/>
    <property type="evidence" value="ECO:0007669"/>
    <property type="project" value="UniProtKB-UniPathway"/>
</dbReference>
<comment type="cofactor">
    <cofactor evidence="1">
        <name>FAD</name>
        <dbReference type="ChEBI" id="CHEBI:57692"/>
    </cofactor>
</comment>
<dbReference type="UniPathway" id="UPA00223"/>
<evidence type="ECO:0000313" key="7">
    <source>
        <dbReference type="EMBL" id="CAB4583220.1"/>
    </source>
</evidence>
<dbReference type="InterPro" id="IPR036188">
    <property type="entry name" value="FAD/NAD-bd_sf"/>
</dbReference>
<evidence type="ECO:0000256" key="2">
    <source>
        <dbReference type="ARBA" id="ARBA00005163"/>
    </source>
</evidence>
<reference evidence="7" key="1">
    <citation type="submission" date="2020-05" db="EMBL/GenBank/DDBJ databases">
        <authorList>
            <person name="Chiriac C."/>
            <person name="Salcher M."/>
            <person name="Ghai R."/>
            <person name="Kavagutti S V."/>
        </authorList>
    </citation>
    <scope>NUCLEOTIDE SEQUENCE</scope>
</reference>
<gene>
    <name evidence="7" type="ORF">UFOPK1788_00034</name>
</gene>
<dbReference type="NCBIfam" id="NF009875">
    <property type="entry name" value="PRK13339.1"/>
    <property type="match status" value="1"/>
</dbReference>
<keyword evidence="3" id="KW-0816">Tricarboxylic acid cycle</keyword>
<dbReference type="EMBL" id="CAEZUE010000002">
    <property type="protein sequence ID" value="CAB4583220.1"/>
    <property type="molecule type" value="Genomic_DNA"/>
</dbReference>
<dbReference type="HAMAP" id="MF_00212">
    <property type="entry name" value="MQO"/>
    <property type="match status" value="1"/>
</dbReference>
<dbReference type="NCBIfam" id="TIGR01320">
    <property type="entry name" value="mal_quin_oxido"/>
    <property type="match status" value="1"/>
</dbReference>
<dbReference type="GO" id="GO:0047545">
    <property type="term" value="F:(S)-2-hydroxyglutarate dehydrogenase activity"/>
    <property type="evidence" value="ECO:0007669"/>
    <property type="project" value="TreeGrafter"/>
</dbReference>
<dbReference type="NCBIfam" id="NF003603">
    <property type="entry name" value="PRK05257.1-1"/>
    <property type="match status" value="1"/>
</dbReference>